<dbReference type="AlphaFoldDB" id="X6LV57"/>
<dbReference type="Proteomes" id="UP000023152">
    <property type="component" value="Unassembled WGS sequence"/>
</dbReference>
<evidence type="ECO:0000313" key="2">
    <source>
        <dbReference type="Proteomes" id="UP000023152"/>
    </source>
</evidence>
<keyword evidence="2" id="KW-1185">Reference proteome</keyword>
<sequence>MRRHDINYVASNEGIKLVQFYVIIQPNLQTAVASMKKAEKFNLIVSEDIKIPLKDNRRHIIGSIIFNCSKYDSFTTLEGYTVIENPKLSHLFYEHIRAWTPKNLEEGDLKQASDEALAKIEILFKNLDKLHLDMEILKQSQLSKDVSLKIVQFVYEQLCKFSPEKIKGKTIFVILYEYYKRYIIGDKNPASWSLFLGKEIIIFLQYSKSKVVFIKSENKNSKEINNENNNCKSN</sequence>
<organism evidence="1 2">
    <name type="scientific">Reticulomyxa filosa</name>
    <dbReference type="NCBI Taxonomy" id="46433"/>
    <lineage>
        <taxon>Eukaryota</taxon>
        <taxon>Sar</taxon>
        <taxon>Rhizaria</taxon>
        <taxon>Retaria</taxon>
        <taxon>Foraminifera</taxon>
        <taxon>Monothalamids</taxon>
        <taxon>Reticulomyxidae</taxon>
        <taxon>Reticulomyxa</taxon>
    </lineage>
</organism>
<evidence type="ECO:0000313" key="1">
    <source>
        <dbReference type="EMBL" id="ETO05808.1"/>
    </source>
</evidence>
<gene>
    <name evidence="1" type="ORF">RFI_31590</name>
</gene>
<accession>X6LV57</accession>
<protein>
    <submittedName>
        <fullName evidence="1">Uncharacterized protein</fullName>
    </submittedName>
</protein>
<name>X6LV57_RETFI</name>
<reference evidence="1 2" key="1">
    <citation type="journal article" date="2013" name="Curr. Biol.">
        <title>The Genome of the Foraminiferan Reticulomyxa filosa.</title>
        <authorList>
            <person name="Glockner G."/>
            <person name="Hulsmann N."/>
            <person name="Schleicher M."/>
            <person name="Noegel A.A."/>
            <person name="Eichinger L."/>
            <person name="Gallinger C."/>
            <person name="Pawlowski J."/>
            <person name="Sierra R."/>
            <person name="Euteneuer U."/>
            <person name="Pillet L."/>
            <person name="Moustafa A."/>
            <person name="Platzer M."/>
            <person name="Groth M."/>
            <person name="Szafranski K."/>
            <person name="Schliwa M."/>
        </authorList>
    </citation>
    <scope>NUCLEOTIDE SEQUENCE [LARGE SCALE GENOMIC DNA]</scope>
</reference>
<comment type="caution">
    <text evidence="1">The sequence shown here is derived from an EMBL/GenBank/DDBJ whole genome shotgun (WGS) entry which is preliminary data.</text>
</comment>
<proteinExistence type="predicted"/>
<dbReference type="EMBL" id="ASPP01027758">
    <property type="protein sequence ID" value="ETO05808.1"/>
    <property type="molecule type" value="Genomic_DNA"/>
</dbReference>